<keyword evidence="5" id="KW-1185">Reference proteome</keyword>
<comment type="caution">
    <text evidence="4">The sequence shown here is derived from an EMBL/GenBank/DDBJ whole genome shotgun (WGS) entry which is preliminary data.</text>
</comment>
<evidence type="ECO:0000313" key="5">
    <source>
        <dbReference type="Proteomes" id="UP000290289"/>
    </source>
</evidence>
<evidence type="ECO:0000256" key="1">
    <source>
        <dbReference type="ARBA" id="ARBA00022723"/>
    </source>
</evidence>
<protein>
    <recommendedName>
        <fullName evidence="3">Cation-transporting P-type ATPase C-terminal domain-containing protein</fullName>
    </recommendedName>
</protein>
<reference evidence="4 5" key="1">
    <citation type="submission" date="2018-10" db="EMBL/GenBank/DDBJ databases">
        <title>A high-quality apple genome assembly.</title>
        <authorList>
            <person name="Hu J."/>
        </authorList>
    </citation>
    <scope>NUCLEOTIDE SEQUENCE [LARGE SCALE GENOMIC DNA]</scope>
    <source>
        <strain evidence="5">cv. HFTH1</strain>
        <tissue evidence="4">Young leaf</tissue>
    </source>
</reference>
<dbReference type="STRING" id="3750.A0A498HPW2"/>
<dbReference type="AlphaFoldDB" id="A0A498HPW2"/>
<dbReference type="Pfam" id="PF00689">
    <property type="entry name" value="Cation_ATPase_C"/>
    <property type="match status" value="1"/>
</dbReference>
<feature type="domain" description="Cation-transporting P-type ATPase C-terminal" evidence="3">
    <location>
        <begin position="271"/>
        <end position="308"/>
    </location>
</feature>
<keyword evidence="2" id="KW-0460">Magnesium</keyword>
<dbReference type="EMBL" id="RDQH01000341">
    <property type="protein sequence ID" value="RXH73578.1"/>
    <property type="molecule type" value="Genomic_DNA"/>
</dbReference>
<dbReference type="Proteomes" id="UP000290289">
    <property type="component" value="Chromosome 15"/>
</dbReference>
<dbReference type="GO" id="GO:0005388">
    <property type="term" value="F:P-type calcium transporter activity"/>
    <property type="evidence" value="ECO:0007669"/>
    <property type="project" value="TreeGrafter"/>
</dbReference>
<accession>A0A498HPW2</accession>
<dbReference type="PANTHER" id="PTHR24093">
    <property type="entry name" value="CATION TRANSPORTING ATPASE"/>
    <property type="match status" value="1"/>
</dbReference>
<sequence length="415" mass="45696">MKESVEDEAYSSNCHYLLDLIRGVAFNMSGSVYRPSSGSGFEFLGPTEKAILSWATLELHMPSIHIETKRGFDEKEGGQCYLCALERSCRYDTRNMLELLLLGMAASSLRCIALAHKQAQDKHINDKNKYGKLEESSLILRKGSIKPYRPGVREAVEALPVCRDAGGTKEAVVEGVESRNYTPEQRMQKVNVINVMARSSTFDKLLMVQCLKQKGYVVVVTVVGKNDVPTLKEVDIGLSMGIQSTEVAKESSDFVILDDKFATLRASAGEVPLIVVQLLWMNLIMDTMAAQALITDKPAKEIIERPLVGPTVITNIRKSEERIVLDGYCGTSEQVCGCIAIKLGTIGACIGSAAISWPIILGKPIFSCLKRDSKHGLEYLARAESPSHCTQLRIHHLIYGAIPNIMEQLNASCQI</sequence>
<dbReference type="PRINTS" id="PR00119">
    <property type="entry name" value="CATATPASE"/>
</dbReference>
<dbReference type="InterPro" id="IPR036412">
    <property type="entry name" value="HAD-like_sf"/>
</dbReference>
<dbReference type="GO" id="GO:0005886">
    <property type="term" value="C:plasma membrane"/>
    <property type="evidence" value="ECO:0007669"/>
    <property type="project" value="TreeGrafter"/>
</dbReference>
<evidence type="ECO:0000256" key="2">
    <source>
        <dbReference type="ARBA" id="ARBA00022842"/>
    </source>
</evidence>
<dbReference type="InterPro" id="IPR006068">
    <property type="entry name" value="ATPase_P-typ_cation-transptr_C"/>
</dbReference>
<dbReference type="InterPro" id="IPR023214">
    <property type="entry name" value="HAD_sf"/>
</dbReference>
<dbReference type="Gene3D" id="1.20.1110.10">
    <property type="entry name" value="Calcium-transporting ATPase, transmembrane domain"/>
    <property type="match status" value="1"/>
</dbReference>
<keyword evidence="1" id="KW-0479">Metal-binding</keyword>
<name>A0A498HPW2_MALDO</name>
<proteinExistence type="predicted"/>
<dbReference type="SUPFAM" id="SSF56784">
    <property type="entry name" value="HAD-like"/>
    <property type="match status" value="1"/>
</dbReference>
<evidence type="ECO:0000259" key="3">
    <source>
        <dbReference type="Pfam" id="PF00689"/>
    </source>
</evidence>
<evidence type="ECO:0000313" key="4">
    <source>
        <dbReference type="EMBL" id="RXH73578.1"/>
    </source>
</evidence>
<organism evidence="4 5">
    <name type="scientific">Malus domestica</name>
    <name type="common">Apple</name>
    <name type="synonym">Pyrus malus</name>
    <dbReference type="NCBI Taxonomy" id="3750"/>
    <lineage>
        <taxon>Eukaryota</taxon>
        <taxon>Viridiplantae</taxon>
        <taxon>Streptophyta</taxon>
        <taxon>Embryophyta</taxon>
        <taxon>Tracheophyta</taxon>
        <taxon>Spermatophyta</taxon>
        <taxon>Magnoliopsida</taxon>
        <taxon>eudicotyledons</taxon>
        <taxon>Gunneridae</taxon>
        <taxon>Pentapetalae</taxon>
        <taxon>rosids</taxon>
        <taxon>fabids</taxon>
        <taxon>Rosales</taxon>
        <taxon>Rosaceae</taxon>
        <taxon>Amygdaloideae</taxon>
        <taxon>Maleae</taxon>
        <taxon>Malus</taxon>
    </lineage>
</organism>
<dbReference type="GO" id="GO:0046872">
    <property type="term" value="F:metal ion binding"/>
    <property type="evidence" value="ECO:0007669"/>
    <property type="project" value="UniProtKB-KW"/>
</dbReference>
<dbReference type="Gene3D" id="3.40.50.1000">
    <property type="entry name" value="HAD superfamily/HAD-like"/>
    <property type="match status" value="1"/>
</dbReference>
<gene>
    <name evidence="4" type="ORF">DVH24_016400</name>
</gene>
<dbReference type="PANTHER" id="PTHR24093:SF434">
    <property type="entry name" value="CALCIUM-TRANSPORTING ATPASE 13, PLASMA MEMBRANE-TYPE-RELATED"/>
    <property type="match status" value="1"/>
</dbReference>